<reference evidence="2 3" key="1">
    <citation type="submission" date="2018-12" db="EMBL/GenBank/DDBJ databases">
        <title>Characterization and Draft Genome of Vibrio anguillarum J360 Marine Pathogen Isolated from an Outbreak in Lumpfish (Cyclopterus lumpus).</title>
        <authorList>
            <person name="Vasquez J.I."/>
            <person name="Cao T."/>
            <person name="Chakraborty S."/>
            <person name="Gnanagobal H."/>
            <person name="Wescot J."/>
            <person name="Boyce D."/>
            <person name="Santander J."/>
        </authorList>
    </citation>
    <scope>NUCLEOTIDE SEQUENCE [LARGE SCALE GENOMIC DNA]</scope>
    <source>
        <strain evidence="2 3">J360</strain>
    </source>
</reference>
<name>A0A1Q1L228_VIBAN</name>
<sequence>MTISKPLITGFLLASTSFSSLAALTFQTYNPGENGVFPVSSTLISGEKQAILIDAQFGTKDGQALVDMIKQSGKELKAIYISAGDPDYYFGLEPLVAAFPNVDVLASQAIVEHIKSTKDAKLQFWGPILGESAPNKIIVPKIFDHHEFSLEGDKIEVKELNTHQAYLWVPSEKTIVGGVAVVSGMHVWTADSQTPKARGEWVQALEKMQMLKPKKVIPGHYFADIPQGVEAVKFTKTYLEKFEQAISTSKDSAQVVSKMVTAYPALPGKEDLELSAQVNMGERTW</sequence>
<keyword evidence="2" id="KW-0378">Hydrolase</keyword>
<protein>
    <submittedName>
        <fullName evidence="2">MBL fold metallo-hydrolase</fullName>
    </submittedName>
</protein>
<dbReference type="EMBL" id="CP034673">
    <property type="protein sequence ID" value="AZS26644.1"/>
    <property type="molecule type" value="Genomic_DNA"/>
</dbReference>
<feature type="domain" description="Metallo-beta-lactamase" evidence="1">
    <location>
        <begin position="38"/>
        <end position="220"/>
    </location>
</feature>
<evidence type="ECO:0000259" key="1">
    <source>
        <dbReference type="SMART" id="SM00849"/>
    </source>
</evidence>
<accession>A0A1Q1L228</accession>
<dbReference type="PANTHER" id="PTHR42951:SF14">
    <property type="entry name" value="METALLO-BETA-LACTAMASE SUPERFAMILY PROTEIN"/>
    <property type="match status" value="1"/>
</dbReference>
<dbReference type="CDD" id="cd07739">
    <property type="entry name" value="metallo-hydrolase-like_MBL-fold"/>
    <property type="match status" value="1"/>
</dbReference>
<dbReference type="SMART" id="SM00849">
    <property type="entry name" value="Lactamase_B"/>
    <property type="match status" value="1"/>
</dbReference>
<dbReference type="Gene3D" id="3.60.15.10">
    <property type="entry name" value="Ribonuclease Z/Hydroxyacylglutathione hydrolase-like"/>
    <property type="match status" value="1"/>
</dbReference>
<dbReference type="AlphaFoldDB" id="A0A1Q1L228"/>
<dbReference type="PANTHER" id="PTHR42951">
    <property type="entry name" value="METALLO-BETA-LACTAMASE DOMAIN-CONTAINING"/>
    <property type="match status" value="1"/>
</dbReference>
<dbReference type="Pfam" id="PF00753">
    <property type="entry name" value="Lactamase_B"/>
    <property type="match status" value="1"/>
</dbReference>
<dbReference type="InterPro" id="IPR050855">
    <property type="entry name" value="NDM-1-like"/>
</dbReference>
<dbReference type="NCBIfam" id="NF040580">
    <property type="entry name" value="MBL_fold_Vmh"/>
    <property type="match status" value="1"/>
</dbReference>
<dbReference type="GO" id="GO:0016787">
    <property type="term" value="F:hydrolase activity"/>
    <property type="evidence" value="ECO:0007669"/>
    <property type="project" value="UniProtKB-KW"/>
</dbReference>
<dbReference type="InterPro" id="IPR036866">
    <property type="entry name" value="RibonucZ/Hydroxyglut_hydro"/>
</dbReference>
<dbReference type="Proteomes" id="UP000256923">
    <property type="component" value="Chromosome 2"/>
</dbReference>
<gene>
    <name evidence="2" type="ORF">DYL72_16740</name>
</gene>
<evidence type="ECO:0000313" key="3">
    <source>
        <dbReference type="Proteomes" id="UP000256923"/>
    </source>
</evidence>
<organism evidence="2 3">
    <name type="scientific">Vibrio anguillarum</name>
    <name type="common">Listonella anguillarum</name>
    <dbReference type="NCBI Taxonomy" id="55601"/>
    <lineage>
        <taxon>Bacteria</taxon>
        <taxon>Pseudomonadati</taxon>
        <taxon>Pseudomonadota</taxon>
        <taxon>Gammaproteobacteria</taxon>
        <taxon>Vibrionales</taxon>
        <taxon>Vibrionaceae</taxon>
        <taxon>Vibrio</taxon>
    </lineage>
</organism>
<dbReference type="InterPro" id="IPR001279">
    <property type="entry name" value="Metallo-B-lactamas"/>
</dbReference>
<proteinExistence type="predicted"/>
<dbReference type="RefSeq" id="WP_019283043.1">
    <property type="nucleotide sequence ID" value="NZ_CP022104.1"/>
</dbReference>
<evidence type="ECO:0000313" key="2">
    <source>
        <dbReference type="EMBL" id="AZS26644.1"/>
    </source>
</evidence>
<dbReference type="SUPFAM" id="SSF56281">
    <property type="entry name" value="Metallo-hydrolase/oxidoreductase"/>
    <property type="match status" value="1"/>
</dbReference>